<organism evidence="2 3">
    <name type="scientific">Pukyongiella litopenaei</name>
    <dbReference type="NCBI Taxonomy" id="2605946"/>
    <lineage>
        <taxon>Bacteria</taxon>
        <taxon>Pseudomonadati</taxon>
        <taxon>Pseudomonadota</taxon>
        <taxon>Alphaproteobacteria</taxon>
        <taxon>Rhodobacterales</taxon>
        <taxon>Paracoccaceae</taxon>
        <taxon>Pukyongiella</taxon>
    </lineage>
</organism>
<dbReference type="InterPro" id="IPR023606">
    <property type="entry name" value="CoA-Trfase_III_dom_1_sf"/>
</dbReference>
<gene>
    <name evidence="2" type="ORF">C6Y53_04890</name>
</gene>
<accession>A0A2S0MMJ1</accession>
<reference evidence="3" key="1">
    <citation type="submission" date="2018-03" db="EMBL/GenBank/DDBJ databases">
        <title>Genomic analysis of the strain SH-1 isolated from shrimp intestine.</title>
        <authorList>
            <person name="Kim Y.-S."/>
            <person name="Kim S.-E."/>
            <person name="Kim K.-H."/>
        </authorList>
    </citation>
    <scope>NUCLEOTIDE SEQUENCE [LARGE SCALE GENOMIC DNA]</scope>
    <source>
        <strain evidence="3">SH-1</strain>
    </source>
</reference>
<dbReference type="AlphaFoldDB" id="A0A2S0MMJ1"/>
<dbReference type="Proteomes" id="UP000237655">
    <property type="component" value="Chromosome"/>
</dbReference>
<proteinExistence type="predicted"/>
<dbReference type="InterPro" id="IPR050483">
    <property type="entry name" value="CoA-transferase_III_domain"/>
</dbReference>
<dbReference type="PANTHER" id="PTHR48207">
    <property type="entry name" value="SUCCINATE--HYDROXYMETHYLGLUTARATE COA-TRANSFERASE"/>
    <property type="match status" value="1"/>
</dbReference>
<keyword evidence="3" id="KW-1185">Reference proteome</keyword>
<dbReference type="RefSeq" id="WP_106471418.1">
    <property type="nucleotide sequence ID" value="NZ_CP027665.1"/>
</dbReference>
<protein>
    <submittedName>
        <fullName evidence="2">CoA transferase</fullName>
    </submittedName>
</protein>
<dbReference type="Pfam" id="PF02515">
    <property type="entry name" value="CoA_transf_3"/>
    <property type="match status" value="1"/>
</dbReference>
<dbReference type="GO" id="GO:0008410">
    <property type="term" value="F:CoA-transferase activity"/>
    <property type="evidence" value="ECO:0007669"/>
    <property type="project" value="TreeGrafter"/>
</dbReference>
<dbReference type="PANTHER" id="PTHR48207:SF3">
    <property type="entry name" value="SUCCINATE--HYDROXYMETHYLGLUTARATE COA-TRANSFERASE"/>
    <property type="match status" value="1"/>
</dbReference>
<evidence type="ECO:0000313" key="2">
    <source>
        <dbReference type="EMBL" id="AVO37105.1"/>
    </source>
</evidence>
<keyword evidence="1 2" id="KW-0808">Transferase</keyword>
<dbReference type="SUPFAM" id="SSF89796">
    <property type="entry name" value="CoA-transferase family III (CaiB/BaiF)"/>
    <property type="match status" value="1"/>
</dbReference>
<dbReference type="InterPro" id="IPR003673">
    <property type="entry name" value="CoA-Trfase_fam_III"/>
</dbReference>
<evidence type="ECO:0000256" key="1">
    <source>
        <dbReference type="ARBA" id="ARBA00022679"/>
    </source>
</evidence>
<dbReference type="Gene3D" id="3.40.50.10540">
    <property type="entry name" value="Crotonobetainyl-coa:carnitine coa-transferase, domain 1"/>
    <property type="match status" value="1"/>
</dbReference>
<sequence>MTEPTEPTGSLSHLRVIDASRVLGGPYAGQILADHGADVIKVEPPAGDETRGWGPPFLEDTASYFLGVNRNKRGMALDLSKPAGQELLSRLLDDADVLIENFKTGTLDKWGLSHAEIERRFPRLIHCRVSGFGADGPMGGLPGYDAAIQASCGIMSVNGDKGGDGLRVGLPVVDLATGLNAVIGILMALAEREQSGRGQFVETALYDCGMSLLHPHLPNYYLSGKVAEPSGNAHPNISPYDTFATRTEPLFLAVGNNRQFATLCRVIGRPDLPGDPRFADNSDRNRNRDALKAELERAMRGHDCAELADELIQAGVPCGAVRPIDRVVDDAHTRHREMVVDIGAYRGTGSPIKLSRTPASYRRAPPGFAEHSREILQSLGVDPAEFPGAVPDVVPGAFPGGGKGG</sequence>
<evidence type="ECO:0000313" key="3">
    <source>
        <dbReference type="Proteomes" id="UP000237655"/>
    </source>
</evidence>
<dbReference type="KEGG" id="thas:C6Y53_04890"/>
<dbReference type="EMBL" id="CP027665">
    <property type="protein sequence ID" value="AVO37105.1"/>
    <property type="molecule type" value="Genomic_DNA"/>
</dbReference>
<name>A0A2S0MMJ1_9RHOB</name>
<dbReference type="InterPro" id="IPR044855">
    <property type="entry name" value="CoA-Trfase_III_dom3_sf"/>
</dbReference>
<dbReference type="Gene3D" id="3.30.1540.10">
    <property type="entry name" value="formyl-coa transferase, domain 3"/>
    <property type="match status" value="1"/>
</dbReference>